<dbReference type="InterPro" id="IPR002401">
    <property type="entry name" value="Cyt_P450_E_grp-I"/>
</dbReference>
<dbReference type="Pfam" id="PF00258">
    <property type="entry name" value="Flavodoxin_1"/>
    <property type="match status" value="1"/>
</dbReference>
<dbReference type="SUPFAM" id="SSF52218">
    <property type="entry name" value="Flavoproteins"/>
    <property type="match status" value="1"/>
</dbReference>
<dbReference type="Gene3D" id="3.40.50.360">
    <property type="match status" value="1"/>
</dbReference>
<reference evidence="19 20" key="1">
    <citation type="journal article" date="2016" name="Mol. Biol. Evol.">
        <title>Comparative Genomics of Early-Diverging Mushroom-Forming Fungi Provides Insights into the Origins of Lignocellulose Decay Capabilities.</title>
        <authorList>
            <person name="Nagy L.G."/>
            <person name="Riley R."/>
            <person name="Tritt A."/>
            <person name="Adam C."/>
            <person name="Daum C."/>
            <person name="Floudas D."/>
            <person name="Sun H."/>
            <person name="Yadav J.S."/>
            <person name="Pangilinan J."/>
            <person name="Larsson K.H."/>
            <person name="Matsuura K."/>
            <person name="Barry K."/>
            <person name="Labutti K."/>
            <person name="Kuo R."/>
            <person name="Ohm R.A."/>
            <person name="Bhattacharya S.S."/>
            <person name="Shirouzu T."/>
            <person name="Yoshinaga Y."/>
            <person name="Martin F.M."/>
            <person name="Grigoriev I.V."/>
            <person name="Hibbett D.S."/>
        </authorList>
    </citation>
    <scope>NUCLEOTIDE SEQUENCE [LARGE SCALE GENOMIC DNA]</scope>
    <source>
        <strain evidence="19 20">HHB12733</strain>
    </source>
</reference>
<dbReference type="AlphaFoldDB" id="A0A165E2F4"/>
<keyword evidence="6 15" id="KW-0349">Heme</keyword>
<evidence type="ECO:0000256" key="16">
    <source>
        <dbReference type="SAM" id="MobiDB-lite"/>
    </source>
</evidence>
<dbReference type="Pfam" id="PF00067">
    <property type="entry name" value="p450"/>
    <property type="match status" value="1"/>
</dbReference>
<comment type="similarity">
    <text evidence="4">In the N-terminal section; belongs to the cytochrome P450 family.</text>
</comment>
<evidence type="ECO:0000256" key="9">
    <source>
        <dbReference type="ARBA" id="ARBA00022723"/>
    </source>
</evidence>
<organism evidence="19 20">
    <name type="scientific">Calocera cornea HHB12733</name>
    <dbReference type="NCBI Taxonomy" id="1353952"/>
    <lineage>
        <taxon>Eukaryota</taxon>
        <taxon>Fungi</taxon>
        <taxon>Dikarya</taxon>
        <taxon>Basidiomycota</taxon>
        <taxon>Agaricomycotina</taxon>
        <taxon>Dacrymycetes</taxon>
        <taxon>Dacrymycetales</taxon>
        <taxon>Dacrymycetaceae</taxon>
        <taxon>Calocera</taxon>
    </lineage>
</organism>
<dbReference type="OrthoDB" id="1470350at2759"/>
<dbReference type="FunFam" id="1.10.630.10:FF:000040">
    <property type="entry name" value="Bifunctional cytochrome P450/NADPH--P450 reductase"/>
    <property type="match status" value="1"/>
</dbReference>
<keyword evidence="7" id="KW-0285">Flavoprotein</keyword>
<evidence type="ECO:0000256" key="3">
    <source>
        <dbReference type="ARBA" id="ARBA00001974"/>
    </source>
</evidence>
<feature type="region of interest" description="Disordered" evidence="16">
    <location>
        <begin position="461"/>
        <end position="481"/>
    </location>
</feature>
<feature type="domain" description="FAD-binding FR-type" evidence="18">
    <location>
        <begin position="681"/>
        <end position="910"/>
    </location>
</feature>
<dbReference type="PROSITE" id="PS50902">
    <property type="entry name" value="FLAVODOXIN_LIKE"/>
    <property type="match status" value="1"/>
</dbReference>
<keyword evidence="12" id="KW-0560">Oxidoreductase</keyword>
<evidence type="ECO:0000256" key="7">
    <source>
        <dbReference type="ARBA" id="ARBA00022630"/>
    </source>
</evidence>
<keyword evidence="8" id="KW-0288">FMN</keyword>
<accession>A0A165E2F4</accession>
<dbReference type="InterPro" id="IPR017927">
    <property type="entry name" value="FAD-bd_FR_type"/>
</dbReference>
<name>A0A165E2F4_9BASI</name>
<dbReference type="InterPro" id="IPR036396">
    <property type="entry name" value="Cyt_P450_sf"/>
</dbReference>
<dbReference type="InterPro" id="IPR029039">
    <property type="entry name" value="Flavoprotein-like_sf"/>
</dbReference>
<evidence type="ECO:0000256" key="15">
    <source>
        <dbReference type="PIRSR" id="PIRSR000209-1"/>
    </source>
</evidence>
<evidence type="ECO:0000256" key="8">
    <source>
        <dbReference type="ARBA" id="ARBA00022643"/>
    </source>
</evidence>
<dbReference type="GO" id="GO:0070330">
    <property type="term" value="F:aromatase activity"/>
    <property type="evidence" value="ECO:0007669"/>
    <property type="project" value="InterPro"/>
</dbReference>
<dbReference type="GO" id="GO:0050660">
    <property type="term" value="F:flavin adenine dinucleotide binding"/>
    <property type="evidence" value="ECO:0007669"/>
    <property type="project" value="TreeGrafter"/>
</dbReference>
<comment type="cofactor">
    <cofactor evidence="1">
        <name>FMN</name>
        <dbReference type="ChEBI" id="CHEBI:58210"/>
    </cofactor>
</comment>
<dbReference type="InParanoid" id="A0A165E2F4"/>
<keyword evidence="9 15" id="KW-0479">Metal-binding</keyword>
<evidence type="ECO:0000256" key="4">
    <source>
        <dbReference type="ARBA" id="ARBA00010018"/>
    </source>
</evidence>
<dbReference type="InterPro" id="IPR017938">
    <property type="entry name" value="Riboflavin_synthase-like_b-brl"/>
</dbReference>
<dbReference type="Gene3D" id="3.40.50.80">
    <property type="entry name" value="Nucleotide-binding domain of ferredoxin-NADP reductase (FNR) module"/>
    <property type="match status" value="1"/>
</dbReference>
<dbReference type="InterPro" id="IPR017972">
    <property type="entry name" value="Cyt_P450_CS"/>
</dbReference>
<dbReference type="GO" id="GO:0005829">
    <property type="term" value="C:cytosol"/>
    <property type="evidence" value="ECO:0007669"/>
    <property type="project" value="TreeGrafter"/>
</dbReference>
<dbReference type="InterPro" id="IPR023173">
    <property type="entry name" value="NADPH_Cyt_P450_Rdtase_alpha"/>
</dbReference>
<evidence type="ECO:0000256" key="10">
    <source>
        <dbReference type="ARBA" id="ARBA00022827"/>
    </source>
</evidence>
<evidence type="ECO:0000259" key="17">
    <source>
        <dbReference type="PROSITE" id="PS50902"/>
    </source>
</evidence>
<dbReference type="CDD" id="cd11068">
    <property type="entry name" value="CYP120A1"/>
    <property type="match status" value="1"/>
</dbReference>
<evidence type="ECO:0000313" key="19">
    <source>
        <dbReference type="EMBL" id="KZT53966.1"/>
    </source>
</evidence>
<dbReference type="InterPro" id="IPR001128">
    <property type="entry name" value="Cyt_P450"/>
</dbReference>
<evidence type="ECO:0000259" key="18">
    <source>
        <dbReference type="PROSITE" id="PS51384"/>
    </source>
</evidence>
<dbReference type="SUPFAM" id="SSF63380">
    <property type="entry name" value="Riboflavin synthase domain-like"/>
    <property type="match status" value="1"/>
</dbReference>
<comment type="cofactor">
    <cofactor evidence="2 15">
        <name>heme</name>
        <dbReference type="ChEBI" id="CHEBI:30413"/>
    </cofactor>
</comment>
<dbReference type="Gene3D" id="1.20.990.10">
    <property type="entry name" value="NADPH-cytochrome p450 Reductase, Chain A, domain 3"/>
    <property type="match status" value="1"/>
</dbReference>
<dbReference type="Gene3D" id="1.10.630.10">
    <property type="entry name" value="Cytochrome P450"/>
    <property type="match status" value="1"/>
</dbReference>
<dbReference type="PIRSF" id="PIRSF000209">
    <property type="entry name" value="Bifunctional_P450_P450R"/>
    <property type="match status" value="1"/>
</dbReference>
<dbReference type="InterPro" id="IPR001433">
    <property type="entry name" value="OxRdtase_FAD/NAD-bd"/>
</dbReference>
<evidence type="ECO:0000256" key="1">
    <source>
        <dbReference type="ARBA" id="ARBA00001917"/>
    </source>
</evidence>
<dbReference type="InterPro" id="IPR039261">
    <property type="entry name" value="FNR_nucleotide-bd"/>
</dbReference>
<evidence type="ECO:0000256" key="13">
    <source>
        <dbReference type="ARBA" id="ARBA00023004"/>
    </source>
</evidence>
<gene>
    <name evidence="19" type="ORF">CALCODRAFT_30095</name>
</gene>
<evidence type="ECO:0000256" key="2">
    <source>
        <dbReference type="ARBA" id="ARBA00001971"/>
    </source>
</evidence>
<dbReference type="PRINTS" id="PR00463">
    <property type="entry name" value="EP450I"/>
</dbReference>
<dbReference type="Proteomes" id="UP000076842">
    <property type="component" value="Unassembled WGS sequence"/>
</dbReference>
<dbReference type="PRINTS" id="PR00385">
    <property type="entry name" value="P450"/>
</dbReference>
<keyword evidence="10" id="KW-0274">FAD</keyword>
<dbReference type="SUPFAM" id="SSF48264">
    <property type="entry name" value="Cytochrome P450"/>
    <property type="match status" value="1"/>
</dbReference>
<dbReference type="Pfam" id="PF00175">
    <property type="entry name" value="NAD_binding_1"/>
    <property type="match status" value="1"/>
</dbReference>
<evidence type="ECO:0000256" key="6">
    <source>
        <dbReference type="ARBA" id="ARBA00022617"/>
    </source>
</evidence>
<comment type="cofactor">
    <cofactor evidence="3">
        <name>FAD</name>
        <dbReference type="ChEBI" id="CHEBI:57692"/>
    </cofactor>
</comment>
<dbReference type="GO" id="GO:0005506">
    <property type="term" value="F:iron ion binding"/>
    <property type="evidence" value="ECO:0007669"/>
    <property type="project" value="InterPro"/>
</dbReference>
<dbReference type="InterPro" id="IPR023206">
    <property type="entry name" value="Bifunctional_P450_P450_red"/>
</dbReference>
<dbReference type="GO" id="GO:0010181">
    <property type="term" value="F:FMN binding"/>
    <property type="evidence" value="ECO:0007669"/>
    <property type="project" value="InterPro"/>
</dbReference>
<evidence type="ECO:0000256" key="14">
    <source>
        <dbReference type="ARBA" id="ARBA00023033"/>
    </source>
</evidence>
<dbReference type="STRING" id="1353952.A0A165E2F4"/>
<dbReference type="PROSITE" id="PS00086">
    <property type="entry name" value="CYTOCHROME_P450"/>
    <property type="match status" value="1"/>
</dbReference>
<feature type="binding site" description="axial binding residue" evidence="15">
    <location>
        <position position="405"/>
    </location>
    <ligand>
        <name>heme</name>
        <dbReference type="ChEBI" id="CHEBI:30413"/>
    </ligand>
    <ligandPart>
        <name>Fe</name>
        <dbReference type="ChEBI" id="CHEBI:18248"/>
    </ligandPart>
</feature>
<keyword evidence="13 15" id="KW-0408">Iron</keyword>
<feature type="domain" description="Flavodoxin-like" evidence="17">
    <location>
        <begin position="497"/>
        <end position="641"/>
    </location>
</feature>
<dbReference type="Pfam" id="PF00667">
    <property type="entry name" value="FAD_binding_1"/>
    <property type="match status" value="1"/>
</dbReference>
<keyword evidence="5" id="KW-0813">Transport</keyword>
<evidence type="ECO:0000256" key="12">
    <source>
        <dbReference type="ARBA" id="ARBA00023002"/>
    </source>
</evidence>
<evidence type="ECO:0000313" key="20">
    <source>
        <dbReference type="Proteomes" id="UP000076842"/>
    </source>
</evidence>
<dbReference type="PANTHER" id="PTHR19384:SF127">
    <property type="entry name" value="BIFUNCTIONAL CYTOCHROME P450_NADPH--P450 REDUCTASE"/>
    <property type="match status" value="1"/>
</dbReference>
<protein>
    <submittedName>
        <fullName evidence="19">Cytochrome P450</fullName>
    </submittedName>
</protein>
<keyword evidence="11" id="KW-0521">NADP</keyword>
<dbReference type="EMBL" id="KV424024">
    <property type="protein sequence ID" value="KZT53966.1"/>
    <property type="molecule type" value="Genomic_DNA"/>
</dbReference>
<dbReference type="GO" id="GO:0003958">
    <property type="term" value="F:NADPH-hemoprotein reductase activity"/>
    <property type="evidence" value="ECO:0007669"/>
    <property type="project" value="InterPro"/>
</dbReference>
<dbReference type="InterPro" id="IPR003097">
    <property type="entry name" value="CysJ-like_FAD-binding"/>
</dbReference>
<dbReference type="PROSITE" id="PS51384">
    <property type="entry name" value="FAD_FR"/>
    <property type="match status" value="1"/>
</dbReference>
<dbReference type="PANTHER" id="PTHR19384">
    <property type="entry name" value="NITRIC OXIDE SYNTHASE-RELATED"/>
    <property type="match status" value="1"/>
</dbReference>
<proteinExistence type="inferred from homology"/>
<evidence type="ECO:0000256" key="11">
    <source>
        <dbReference type="ARBA" id="ARBA00022857"/>
    </source>
</evidence>
<evidence type="ECO:0000256" key="5">
    <source>
        <dbReference type="ARBA" id="ARBA00022448"/>
    </source>
</evidence>
<dbReference type="InterPro" id="IPR008254">
    <property type="entry name" value="Flavodoxin/NO_synth"/>
</dbReference>
<dbReference type="GO" id="GO:0020037">
    <property type="term" value="F:heme binding"/>
    <property type="evidence" value="ECO:0007669"/>
    <property type="project" value="InterPro"/>
</dbReference>
<sequence>MPDSIPSPPAYPIVGHAHTGVIDPVNSAQSYRILREKYGPIYQLNFYGKPFVVVTSQKLANELCDETRFHKFVSGALEQVRNGVGDGLFTAFHGEENWGIAHRILMPAFGPQQILGMFDDMLDINSQLLLKWERFGPDHPIDPSDDFTRLAFDTVSLCAMNYRVNSFYQEGLPPFVKAMAGFLLESGRRSQMPNVVQGFLRKENAQYEADMKLMVDLCDEIIAHRKSHPGEAKNDLLERMLEGKDPKTGRGLSDANIRNQLITFLIAGHETTSGLLSFTCYHLLSTPSAYTKVQTEIDAILGKEPIQLSHLPKLEYLQAVLRESIRLNAPLGMLSLTPSEDTIVGGQWEIKKGTRCGVEINGLQRDREVWGEDAEEFKPERMLDGKFEALPPNSWKPFGNGARACIGRAFAWQEALMMMATLMQKFDIRFDDPSYHLQLKQTLTTKPKDFKIHAIPRRGARPIVGPGTQSGTPASMNTEAAETTRPTEVPVGNGVPVYVYFGSNTGSCESFAQNVVSDAPAHGFKAIIGMLDSLDELSKVQYDGPMIIITASYEGQPADNAAHFVEGLQHLSAEKRPLANLRYAVFGAGNHDWAKTYQRIPTLIDTTFEQLGAERLMKRGEGDAGGGDFFGSFDKWEKELWSILSKEYKTGSVEQPTVEEVEDDFVVTVTGTARQIRLRQPDLRDGKVLENRLLTKPGVPEKRHIQFQLPEGMEYAPGDYLAILPKSPEESVRRVLQHFSLRPDMKIEIKTQTSTTLPTEEPITLHDLFTDYVELGQPLTRRVLDELMKYAPKGGADREALDALVANATTAVFDKRLSALDLVEMYPSIAIPPKKFVKLLPSMRIRQYSISSSPLAHPGQCSLTVSVLRAPAIAGHGEFLGVASNYLAHLEIGDVVCVAVRPSAAKFHLPTDLTKPIVLFCAGSGFAPMRGFIEERAEQLAAGRPVGPTVLFIGCRSPEEDLLYKDDDLKKWQEAGAVDVRPAFSKEPDASCGCKYTQDRVWNDKADIKKLYTEGARFYTCGMSGMSNACRQKCVDMIAEEMECEEDTAEKKFQEVAGERYSIDVFG</sequence>
<keyword evidence="20" id="KW-1185">Reference proteome</keyword>
<feature type="compositionally biased region" description="Polar residues" evidence="16">
    <location>
        <begin position="467"/>
        <end position="481"/>
    </location>
</feature>
<dbReference type="SUPFAM" id="SSF52343">
    <property type="entry name" value="Ferredoxin reductase-like, C-terminal NADP-linked domain"/>
    <property type="match status" value="1"/>
</dbReference>
<keyword evidence="14" id="KW-0503">Monooxygenase</keyword>
<dbReference type="Gene3D" id="2.40.30.10">
    <property type="entry name" value="Translation factors"/>
    <property type="match status" value="1"/>
</dbReference>
<dbReference type="CDD" id="cd06206">
    <property type="entry name" value="bifunctional_CYPOR"/>
    <property type="match status" value="1"/>
</dbReference>